<protein>
    <submittedName>
        <fullName evidence="13">Uncharacterized protein</fullName>
    </submittedName>
</protein>
<proteinExistence type="predicted"/>
<dbReference type="Proteomes" id="UP001591681">
    <property type="component" value="Unassembled WGS sequence"/>
</dbReference>
<dbReference type="EMBL" id="JBHFQA010000016">
    <property type="protein sequence ID" value="KAL2085806.1"/>
    <property type="molecule type" value="Genomic_DNA"/>
</dbReference>
<dbReference type="SUPFAM" id="SSF57903">
    <property type="entry name" value="FYVE/PHD zinc finger"/>
    <property type="match status" value="1"/>
</dbReference>
<evidence type="ECO:0000259" key="11">
    <source>
        <dbReference type="PROSITE" id="PS50960"/>
    </source>
</evidence>
<dbReference type="InterPro" id="IPR009057">
    <property type="entry name" value="Homeodomain-like_sf"/>
</dbReference>
<evidence type="ECO:0000256" key="2">
    <source>
        <dbReference type="ARBA" id="ARBA00022723"/>
    </source>
</evidence>
<keyword evidence="6 8" id="KW-0539">Nucleus</keyword>
<dbReference type="SMART" id="SM00249">
    <property type="entry name" value="PHD"/>
    <property type="match status" value="1"/>
</dbReference>
<dbReference type="SUPFAM" id="SSF46689">
    <property type="entry name" value="Homeodomain-like"/>
    <property type="match status" value="1"/>
</dbReference>
<name>A0ABD1JI41_9TELE</name>
<evidence type="ECO:0000256" key="8">
    <source>
        <dbReference type="PROSITE-ProRule" id="PRU00320"/>
    </source>
</evidence>
<feature type="compositionally biased region" description="Low complexity" evidence="9">
    <location>
        <begin position="443"/>
        <end position="466"/>
    </location>
</feature>
<evidence type="ECO:0000256" key="5">
    <source>
        <dbReference type="ARBA" id="ARBA00023125"/>
    </source>
</evidence>
<evidence type="ECO:0000256" key="7">
    <source>
        <dbReference type="PROSITE-ProRule" id="PRU00146"/>
    </source>
</evidence>
<dbReference type="Gene3D" id="1.10.10.60">
    <property type="entry name" value="Homeodomain-like"/>
    <property type="match status" value="1"/>
</dbReference>
<feature type="compositionally biased region" description="Basic and acidic residues" evidence="9">
    <location>
        <begin position="752"/>
        <end position="788"/>
    </location>
</feature>
<reference evidence="13 14" key="1">
    <citation type="submission" date="2024-09" db="EMBL/GenBank/DDBJ databases">
        <title>A chromosome-level genome assembly of Gray's grenadier anchovy, Coilia grayii.</title>
        <authorList>
            <person name="Fu Z."/>
        </authorList>
    </citation>
    <scope>NUCLEOTIDE SEQUENCE [LARGE SCALE GENOMIC DNA]</scope>
    <source>
        <strain evidence="13">G4</strain>
        <tissue evidence="13">Muscle</tissue>
    </source>
</reference>
<feature type="domain" description="PHD-type" evidence="10">
    <location>
        <begin position="796"/>
        <end position="843"/>
    </location>
</feature>
<evidence type="ECO:0000256" key="9">
    <source>
        <dbReference type="SAM" id="MobiDB-lite"/>
    </source>
</evidence>
<dbReference type="InterPro" id="IPR050863">
    <property type="entry name" value="CenT-Element_Derived"/>
</dbReference>
<keyword evidence="3 7" id="KW-0863">Zinc-finger</keyword>
<feature type="compositionally biased region" description="Low complexity" evidence="9">
    <location>
        <begin position="732"/>
        <end position="751"/>
    </location>
</feature>
<evidence type="ECO:0000313" key="14">
    <source>
        <dbReference type="Proteomes" id="UP001591681"/>
    </source>
</evidence>
<dbReference type="InterPro" id="IPR002514">
    <property type="entry name" value="Transposase_8"/>
</dbReference>
<evidence type="ECO:0000256" key="4">
    <source>
        <dbReference type="ARBA" id="ARBA00022833"/>
    </source>
</evidence>
<dbReference type="InterPro" id="IPR011011">
    <property type="entry name" value="Znf_FYVE_PHD"/>
</dbReference>
<keyword evidence="4" id="KW-0862">Zinc</keyword>
<dbReference type="GO" id="GO:0008270">
    <property type="term" value="F:zinc ion binding"/>
    <property type="evidence" value="ECO:0007669"/>
    <property type="project" value="UniProtKB-KW"/>
</dbReference>
<evidence type="ECO:0000259" key="10">
    <source>
        <dbReference type="PROSITE" id="PS50016"/>
    </source>
</evidence>
<dbReference type="Pfam" id="PF03184">
    <property type="entry name" value="DDE_1"/>
    <property type="match status" value="1"/>
</dbReference>
<comment type="subcellular location">
    <subcellularLocation>
        <location evidence="1 8">Nucleus</location>
    </subcellularLocation>
</comment>
<dbReference type="PROSITE" id="PS50960">
    <property type="entry name" value="HTH_PSQ"/>
    <property type="match status" value="1"/>
</dbReference>
<feature type="region of interest" description="Disordered" evidence="9">
    <location>
        <begin position="382"/>
        <end position="517"/>
    </location>
</feature>
<dbReference type="Gene3D" id="3.30.420.10">
    <property type="entry name" value="Ribonuclease H-like superfamily/Ribonuclease H"/>
    <property type="match status" value="1"/>
</dbReference>
<sequence>MPKKYSEQVIKQALLAVEEGGSLRRVAAQFGVPHTTLRDWRRGKYSHLPHPNRALLPNEEEALVSYIFWMAAHGFPITQSVALVLAIQVCKASGRENPFVKMDKGLSRMWWSRFRARHPTVASRRPNYIEAERVHGATVARVDELFHICQALYDHHGFRGTPELIYNCDETGFGDKGSSRKRVLCSKGQRTVYAQQVTTREHVTVHCCASAAGEVIPPFVIFEKCLPSTAYSLEGPRNALYGVSDTGYMDSDLFLKWLEHFVRYARQERPLLLFMDQHEAHVGTGVVDFCRANQIEVVCLPSHTTHVLQPLDVSVYGPLKAAFTDMARCLGLVRGNLTIGKRNFTPVLKVALEQACNPRNIRSGFRKTGLFPLDRKAVDESKLVKGLHRPSDDSSTSHSSTGEDAPTASTSSSVYTDAANAVPDTVPRSTTVDSTCDVAEDPSTTTSSTVSSHRGPATITITTTTTVLTPWGSPASSSSATTTSPASSSPTIIATGSSSPTIAAASSSSATTTSPASSYPTIIATGSSSPTIAAASSSSATTTSPASSYPTIIATGSSSPTIAATAASPTTTIAAAASLTTTIAAAASLTTIAATAASPTTTIAAAASLTTIAATAASPTTTIAAAASLTTIAATAASPTTTITAAASNTTATGQCPTCRRFPNPLVTAGVIPAALADILLPPHFDRPARGRGRRMPLPARVITSEEHAAFLAAKRAEEARKQQVRQDRANQRQIRQQQLAAQRAASAAARTAREAARQQREAARQEARQAREARQASARAAREAQEANRRDRQNQVLCALCGEGGVLLFLQCDGCSLWYHAECVDVGVVPEGAWCCGACHAAEAIMFEM</sequence>
<dbReference type="InterPro" id="IPR001965">
    <property type="entry name" value="Znf_PHD"/>
</dbReference>
<comment type="caution">
    <text evidence="13">The sequence shown here is derived from an EMBL/GenBank/DDBJ whole genome shotgun (WGS) entry which is preliminary data.</text>
</comment>
<dbReference type="InterPro" id="IPR004875">
    <property type="entry name" value="DDE_SF_endonuclease_dom"/>
</dbReference>
<dbReference type="PROSITE" id="PS51253">
    <property type="entry name" value="HTH_CENPB"/>
    <property type="match status" value="1"/>
</dbReference>
<gene>
    <name evidence="13" type="ORF">ACEWY4_019126</name>
</gene>
<organism evidence="13 14">
    <name type="scientific">Coilia grayii</name>
    <name type="common">Gray's grenadier anchovy</name>
    <dbReference type="NCBI Taxonomy" id="363190"/>
    <lineage>
        <taxon>Eukaryota</taxon>
        <taxon>Metazoa</taxon>
        <taxon>Chordata</taxon>
        <taxon>Craniata</taxon>
        <taxon>Vertebrata</taxon>
        <taxon>Euteleostomi</taxon>
        <taxon>Actinopterygii</taxon>
        <taxon>Neopterygii</taxon>
        <taxon>Teleostei</taxon>
        <taxon>Clupei</taxon>
        <taxon>Clupeiformes</taxon>
        <taxon>Clupeoidei</taxon>
        <taxon>Engraulidae</taxon>
        <taxon>Coilinae</taxon>
        <taxon>Coilia</taxon>
    </lineage>
</organism>
<feature type="region of interest" description="Disordered" evidence="9">
    <location>
        <begin position="720"/>
        <end position="788"/>
    </location>
</feature>
<dbReference type="GO" id="GO:0005634">
    <property type="term" value="C:nucleus"/>
    <property type="evidence" value="ECO:0007669"/>
    <property type="project" value="UniProtKB-SubCell"/>
</dbReference>
<dbReference type="PANTHER" id="PTHR19303:SF74">
    <property type="entry name" value="POGO TRANSPOSABLE ELEMENT WITH KRAB DOMAIN"/>
    <property type="match status" value="1"/>
</dbReference>
<dbReference type="InterPro" id="IPR006600">
    <property type="entry name" value="HTH_CenpB_DNA-bd_dom"/>
</dbReference>
<feature type="DNA-binding region" description="H-T-H motif" evidence="8">
    <location>
        <begin position="23"/>
        <end position="43"/>
    </location>
</feature>
<dbReference type="PANTHER" id="PTHR19303">
    <property type="entry name" value="TRANSPOSON"/>
    <property type="match status" value="1"/>
</dbReference>
<feature type="compositionally biased region" description="Low complexity" evidence="9">
    <location>
        <begin position="473"/>
        <end position="517"/>
    </location>
</feature>
<dbReference type="AlphaFoldDB" id="A0ABD1JI41"/>
<dbReference type="Pfam" id="PF01527">
    <property type="entry name" value="HTH_Tnp_1"/>
    <property type="match status" value="1"/>
</dbReference>
<dbReference type="InterPro" id="IPR019787">
    <property type="entry name" value="Znf_PHD-finger"/>
</dbReference>
<dbReference type="PROSITE" id="PS01359">
    <property type="entry name" value="ZF_PHD_1"/>
    <property type="match status" value="1"/>
</dbReference>
<dbReference type="InterPro" id="IPR036397">
    <property type="entry name" value="RNaseH_sf"/>
</dbReference>
<dbReference type="InterPro" id="IPR013083">
    <property type="entry name" value="Znf_RING/FYVE/PHD"/>
</dbReference>
<dbReference type="GO" id="GO:0003677">
    <property type="term" value="F:DNA binding"/>
    <property type="evidence" value="ECO:0007669"/>
    <property type="project" value="UniProtKB-UniRule"/>
</dbReference>
<dbReference type="PROSITE" id="PS50016">
    <property type="entry name" value="ZF_PHD_2"/>
    <property type="match status" value="1"/>
</dbReference>
<dbReference type="Gene3D" id="3.30.40.10">
    <property type="entry name" value="Zinc/RING finger domain, C3HC4 (zinc finger)"/>
    <property type="match status" value="1"/>
</dbReference>
<evidence type="ECO:0000256" key="3">
    <source>
        <dbReference type="ARBA" id="ARBA00022771"/>
    </source>
</evidence>
<dbReference type="InterPro" id="IPR019786">
    <property type="entry name" value="Zinc_finger_PHD-type_CS"/>
</dbReference>
<keyword evidence="14" id="KW-1185">Reference proteome</keyword>
<evidence type="ECO:0000256" key="1">
    <source>
        <dbReference type="ARBA" id="ARBA00004123"/>
    </source>
</evidence>
<accession>A0ABD1JI41</accession>
<keyword evidence="2" id="KW-0479">Metal-binding</keyword>
<feature type="domain" description="HTH psq-type" evidence="11">
    <location>
        <begin position="1"/>
        <end position="47"/>
    </location>
</feature>
<feature type="compositionally biased region" description="Basic and acidic residues" evidence="9">
    <location>
        <begin position="720"/>
        <end position="731"/>
    </location>
</feature>
<evidence type="ECO:0000256" key="6">
    <source>
        <dbReference type="ARBA" id="ARBA00023242"/>
    </source>
</evidence>
<evidence type="ECO:0000313" key="13">
    <source>
        <dbReference type="EMBL" id="KAL2085806.1"/>
    </source>
</evidence>
<evidence type="ECO:0000259" key="12">
    <source>
        <dbReference type="PROSITE" id="PS51253"/>
    </source>
</evidence>
<dbReference type="InterPro" id="IPR007889">
    <property type="entry name" value="HTH_Psq"/>
</dbReference>
<keyword evidence="5 8" id="KW-0238">DNA-binding</keyword>
<feature type="domain" description="HTH CENPB-type" evidence="12">
    <location>
        <begin position="47"/>
        <end position="124"/>
    </location>
</feature>